<gene>
    <name evidence="2" type="ORF">CY34DRAFT_151757</name>
</gene>
<dbReference type="InParanoid" id="A0A0D0BGJ1"/>
<dbReference type="HOGENOM" id="CLU_034206_0_0_1"/>
<accession>A0A0D0BGJ1</accession>
<evidence type="ECO:0000259" key="1">
    <source>
        <dbReference type="Pfam" id="PF00646"/>
    </source>
</evidence>
<dbReference type="AlphaFoldDB" id="A0A0D0BGJ1"/>
<reference evidence="3" key="2">
    <citation type="submission" date="2015-01" db="EMBL/GenBank/DDBJ databases">
        <title>Evolutionary Origins and Diversification of the Mycorrhizal Mutualists.</title>
        <authorList>
            <consortium name="DOE Joint Genome Institute"/>
            <consortium name="Mycorrhizal Genomics Consortium"/>
            <person name="Kohler A."/>
            <person name="Kuo A."/>
            <person name="Nagy L.G."/>
            <person name="Floudas D."/>
            <person name="Copeland A."/>
            <person name="Barry K.W."/>
            <person name="Cichocki N."/>
            <person name="Veneault-Fourrey C."/>
            <person name="LaButti K."/>
            <person name="Lindquist E.A."/>
            <person name="Lipzen A."/>
            <person name="Lundell T."/>
            <person name="Morin E."/>
            <person name="Murat C."/>
            <person name="Riley R."/>
            <person name="Ohm R."/>
            <person name="Sun H."/>
            <person name="Tunlid A."/>
            <person name="Henrissat B."/>
            <person name="Grigoriev I.V."/>
            <person name="Hibbett D.S."/>
            <person name="Martin F."/>
        </authorList>
    </citation>
    <scope>NUCLEOTIDE SEQUENCE [LARGE SCALE GENOMIC DNA]</scope>
    <source>
        <strain evidence="3">UH-Slu-Lm8-n1</strain>
    </source>
</reference>
<dbReference type="Proteomes" id="UP000054485">
    <property type="component" value="Unassembled WGS sequence"/>
</dbReference>
<dbReference type="OrthoDB" id="3229878at2759"/>
<proteinExistence type="predicted"/>
<sequence>MSTPGCYVYRYRNIYFAYYRRYDSYPEGLGVEMLQCLRLPHAITKKQQELEEMLDELDGQSLPKEFDDLIIFDQRPNFDDMDKSLMDVSWIYGIDLDHNVFRVNGIPFYSLECLPEPEDFPKHVVNDFYDNLACAPECPPKYKYKRPAAPVVDDSDLKTYGSLVCTGPDASLSGLLGINDTLSTNEQVRVSLLEMMIGQCIYSTHLKISRLTHEFEFISNHNQLMDEEWLAGCSLIRLAFVPQVFDVRSMFAHPTEWPSRKEFIWAREDTVICLATHLDNERCLQASMSRLIKTILEQRDAPGDYFGVAFSVSQCAIVKVVKDAYTATFSHTAALQFLPSFFSESPSTPGIIALARLGYRIDPALFVRVMNVWCHSFYYPDLFAHTRIDGAPPSVNSVALPAELWQEIALYLDLQDVLILGLVSKLCREAASTVLRYPHVLGHRLVAVSKEMPRSPLRAASFTAERAGTPTRVFIGLGSSRKEFVYPLLYATSPDSGFFIPASWTI</sequence>
<feature type="domain" description="F-box" evidence="1">
    <location>
        <begin position="400"/>
        <end position="436"/>
    </location>
</feature>
<dbReference type="InterPro" id="IPR001810">
    <property type="entry name" value="F-box_dom"/>
</dbReference>
<dbReference type="InterPro" id="IPR036047">
    <property type="entry name" value="F-box-like_dom_sf"/>
</dbReference>
<dbReference type="EMBL" id="KN835241">
    <property type="protein sequence ID" value="KIK42353.1"/>
    <property type="molecule type" value="Genomic_DNA"/>
</dbReference>
<name>A0A0D0BGJ1_9AGAM</name>
<evidence type="ECO:0000313" key="2">
    <source>
        <dbReference type="EMBL" id="KIK42353.1"/>
    </source>
</evidence>
<protein>
    <recommendedName>
        <fullName evidence="1">F-box domain-containing protein</fullName>
    </recommendedName>
</protein>
<organism evidence="2 3">
    <name type="scientific">Suillus luteus UH-Slu-Lm8-n1</name>
    <dbReference type="NCBI Taxonomy" id="930992"/>
    <lineage>
        <taxon>Eukaryota</taxon>
        <taxon>Fungi</taxon>
        <taxon>Dikarya</taxon>
        <taxon>Basidiomycota</taxon>
        <taxon>Agaricomycotina</taxon>
        <taxon>Agaricomycetes</taxon>
        <taxon>Agaricomycetidae</taxon>
        <taxon>Boletales</taxon>
        <taxon>Suillineae</taxon>
        <taxon>Suillaceae</taxon>
        <taxon>Suillus</taxon>
    </lineage>
</organism>
<dbReference type="CDD" id="cd09917">
    <property type="entry name" value="F-box_SF"/>
    <property type="match status" value="1"/>
</dbReference>
<reference evidence="2 3" key="1">
    <citation type="submission" date="2014-04" db="EMBL/GenBank/DDBJ databases">
        <authorList>
            <consortium name="DOE Joint Genome Institute"/>
            <person name="Kuo A."/>
            <person name="Ruytinx J."/>
            <person name="Rineau F."/>
            <person name="Colpaert J."/>
            <person name="Kohler A."/>
            <person name="Nagy L.G."/>
            <person name="Floudas D."/>
            <person name="Copeland A."/>
            <person name="Barry K.W."/>
            <person name="Cichocki N."/>
            <person name="Veneault-Fourrey C."/>
            <person name="LaButti K."/>
            <person name="Lindquist E.A."/>
            <person name="Lipzen A."/>
            <person name="Lundell T."/>
            <person name="Morin E."/>
            <person name="Murat C."/>
            <person name="Sun H."/>
            <person name="Tunlid A."/>
            <person name="Henrissat B."/>
            <person name="Grigoriev I.V."/>
            <person name="Hibbett D.S."/>
            <person name="Martin F."/>
            <person name="Nordberg H.P."/>
            <person name="Cantor M.N."/>
            <person name="Hua S.X."/>
        </authorList>
    </citation>
    <scope>NUCLEOTIDE SEQUENCE [LARGE SCALE GENOMIC DNA]</scope>
    <source>
        <strain evidence="2 3">UH-Slu-Lm8-n1</strain>
    </source>
</reference>
<evidence type="ECO:0000313" key="3">
    <source>
        <dbReference type="Proteomes" id="UP000054485"/>
    </source>
</evidence>
<keyword evidence="3" id="KW-1185">Reference proteome</keyword>
<dbReference type="STRING" id="930992.A0A0D0BGJ1"/>
<dbReference type="SUPFAM" id="SSF81383">
    <property type="entry name" value="F-box domain"/>
    <property type="match status" value="1"/>
</dbReference>
<dbReference type="Pfam" id="PF00646">
    <property type="entry name" value="F-box"/>
    <property type="match status" value="1"/>
</dbReference>